<feature type="signal peptide" evidence="1">
    <location>
        <begin position="1"/>
        <end position="22"/>
    </location>
</feature>
<comment type="caution">
    <text evidence="2">The sequence shown here is derived from an EMBL/GenBank/DDBJ whole genome shotgun (WGS) entry which is preliminary data.</text>
</comment>
<evidence type="ECO:0000313" key="2">
    <source>
        <dbReference type="EMBL" id="PRD65437.1"/>
    </source>
</evidence>
<dbReference type="RefSeq" id="WP_105748345.1">
    <property type="nucleotide sequence ID" value="NZ_PVLQ01000030.1"/>
</dbReference>
<protein>
    <recommendedName>
        <fullName evidence="4">Lipoprotein</fullName>
    </recommendedName>
</protein>
<dbReference type="OrthoDB" id="9995220at2"/>
<reference evidence="2 3" key="1">
    <citation type="submission" date="2018-03" db="EMBL/GenBank/DDBJ databases">
        <title>Comparative genomics illustrates the genes involved in a hyperalkaliphilic mechanisms of Serpentinomonas isolated from highly-alkaline calcium-rich serpentinized springs.</title>
        <authorList>
            <person name="Suzuki S."/>
            <person name="Ishii S."/>
            <person name="Walworth N."/>
            <person name="Bird L."/>
            <person name="Kuenen J.G."/>
            <person name="Nealson K.H."/>
        </authorList>
    </citation>
    <scope>NUCLEOTIDE SEQUENCE [LARGE SCALE GENOMIC DNA]</scope>
    <source>
        <strain evidence="2 3">P1</strain>
    </source>
</reference>
<dbReference type="PROSITE" id="PS51257">
    <property type="entry name" value="PROKAR_LIPOPROTEIN"/>
    <property type="match status" value="1"/>
</dbReference>
<evidence type="ECO:0000256" key="1">
    <source>
        <dbReference type="SAM" id="SignalP"/>
    </source>
</evidence>
<organism evidence="2 3">
    <name type="scientific">Malikia granosa</name>
    <dbReference type="NCBI Taxonomy" id="263067"/>
    <lineage>
        <taxon>Bacteria</taxon>
        <taxon>Pseudomonadati</taxon>
        <taxon>Pseudomonadota</taxon>
        <taxon>Betaproteobacteria</taxon>
        <taxon>Burkholderiales</taxon>
        <taxon>Comamonadaceae</taxon>
        <taxon>Malikia</taxon>
    </lineage>
</organism>
<dbReference type="Proteomes" id="UP000238589">
    <property type="component" value="Unassembled WGS sequence"/>
</dbReference>
<sequence>MTFRIKQSLKMLAIAGLISGLAACGGGGSDGTLVTKDLPSVTVAAATQATAKQYAALLANKTASLPAGAIFTEVGAPTVTTGTTFTFTAIPAGAPANAISGFKLNTTQGTFSGYIAAGSTILCGKGTWNGVTYPNATNTADANGNTCFKINGNMVLDPQTDRLVAGTQNVDIAVTITGGGVTSQSTVVTSLTVSYSADGTTATITDPTTGTSFVVNTAVVTGSVTGANT</sequence>
<evidence type="ECO:0000313" key="3">
    <source>
        <dbReference type="Proteomes" id="UP000238589"/>
    </source>
</evidence>
<name>A0A2S9K4W5_9BURK</name>
<evidence type="ECO:0008006" key="4">
    <source>
        <dbReference type="Google" id="ProtNLM"/>
    </source>
</evidence>
<dbReference type="EMBL" id="PVLQ01000030">
    <property type="protein sequence ID" value="PRD65437.1"/>
    <property type="molecule type" value="Genomic_DNA"/>
</dbReference>
<gene>
    <name evidence="2" type="ORF">C6P64_09600</name>
</gene>
<proteinExistence type="predicted"/>
<keyword evidence="3" id="KW-1185">Reference proteome</keyword>
<feature type="chain" id="PRO_5015516408" description="Lipoprotein" evidence="1">
    <location>
        <begin position="23"/>
        <end position="229"/>
    </location>
</feature>
<dbReference type="AlphaFoldDB" id="A0A2S9K4W5"/>
<keyword evidence="1" id="KW-0732">Signal</keyword>
<accession>A0A2S9K4W5</accession>